<name>A0ABM8BRG2_9MOLU</name>
<reference evidence="2 3" key="1">
    <citation type="journal article" date="2022" name="Front. Microbiol.">
        <title>Male-killing mechanisms vary between Spiroplasma species.</title>
        <authorList>
            <person name="Arai H."/>
            <person name="Inoue M."/>
            <person name="Kageyama D."/>
        </authorList>
    </citation>
    <scope>NUCLEOTIDE SEQUENCE [LARGE SCALE GENOMIC DNA]</scope>
    <source>
        <strain evidence="3">sHm</strain>
    </source>
</reference>
<gene>
    <name evidence="2" type="ORF">SHM_00030</name>
</gene>
<keyword evidence="1" id="KW-0812">Transmembrane</keyword>
<evidence type="ECO:0000256" key="1">
    <source>
        <dbReference type="SAM" id="Phobius"/>
    </source>
</evidence>
<dbReference type="Pfam" id="PF01663">
    <property type="entry name" value="Phosphodiest"/>
    <property type="match status" value="1"/>
</dbReference>
<sequence length="354" mass="40352">MMFNSKKIIVFLLINIVWVVVWIMITISYDSYRDPILNYVPHSNDYLTNEPTNQLVPKAKKPKHVVMVGIDGMASYALKSGYSPNMNYLMHHGAYTLEARDVLPTSSAANWASVMFATDPIKHGVVDQDLWNIHHTIHAEVKADQVSIFSSIIDKYGPSKNLFGYASEGEMIANFQPKGQENIKTLISNNGNYYATENDKQTFENTKNVLINKPLFSFFYYVNPDLAGHSREWNSEEYYQAISQTDKYIGGIIENLKDLEMWEDTLLIISSDHGGVSQYHGHSSDAEQKIPLLFAGNCIPKYGIIPDKIKIYDIPATIAWLLDINSRPIIWDGQPILTPFFDMTNMYDHSEEFK</sequence>
<keyword evidence="1" id="KW-0472">Membrane</keyword>
<dbReference type="CDD" id="cd00016">
    <property type="entry name" value="ALP_like"/>
    <property type="match status" value="1"/>
</dbReference>
<protein>
    <submittedName>
        <fullName evidence="2">Phosphodiesterase</fullName>
    </submittedName>
</protein>
<evidence type="ECO:0000313" key="3">
    <source>
        <dbReference type="Proteomes" id="UP001163387"/>
    </source>
</evidence>
<dbReference type="Proteomes" id="UP001163387">
    <property type="component" value="Chromosome"/>
</dbReference>
<accession>A0ABM8BRG2</accession>
<organism evidence="2 3">
    <name type="scientific">Spiroplasma ixodetis</name>
    <dbReference type="NCBI Taxonomy" id="2141"/>
    <lineage>
        <taxon>Bacteria</taxon>
        <taxon>Bacillati</taxon>
        <taxon>Mycoplasmatota</taxon>
        <taxon>Mollicutes</taxon>
        <taxon>Entomoplasmatales</taxon>
        <taxon>Spiroplasmataceae</taxon>
        <taxon>Spiroplasma</taxon>
    </lineage>
</organism>
<dbReference type="PANTHER" id="PTHR10151:SF120">
    <property type="entry name" value="BIS(5'-ADENOSYL)-TRIPHOSPHATASE"/>
    <property type="match status" value="1"/>
</dbReference>
<dbReference type="Gene3D" id="3.40.720.10">
    <property type="entry name" value="Alkaline Phosphatase, subunit A"/>
    <property type="match status" value="2"/>
</dbReference>
<feature type="transmembrane region" description="Helical" evidence="1">
    <location>
        <begin position="9"/>
        <end position="29"/>
    </location>
</feature>
<proteinExistence type="predicted"/>
<dbReference type="InterPro" id="IPR017850">
    <property type="entry name" value="Alkaline_phosphatase_core_sf"/>
</dbReference>
<dbReference type="InterPro" id="IPR002591">
    <property type="entry name" value="Phosphodiest/P_Trfase"/>
</dbReference>
<dbReference type="EMBL" id="AP026933">
    <property type="protein sequence ID" value="BDT02357.1"/>
    <property type="molecule type" value="Genomic_DNA"/>
</dbReference>
<keyword evidence="3" id="KW-1185">Reference proteome</keyword>
<keyword evidence="1" id="KW-1133">Transmembrane helix</keyword>
<dbReference type="SUPFAM" id="SSF53649">
    <property type="entry name" value="Alkaline phosphatase-like"/>
    <property type="match status" value="1"/>
</dbReference>
<dbReference type="PANTHER" id="PTHR10151">
    <property type="entry name" value="ECTONUCLEOTIDE PYROPHOSPHATASE/PHOSPHODIESTERASE"/>
    <property type="match status" value="1"/>
</dbReference>
<evidence type="ECO:0000313" key="2">
    <source>
        <dbReference type="EMBL" id="BDT02357.1"/>
    </source>
</evidence>